<name>A0A939FXK3_9HYPH</name>
<dbReference type="GO" id="GO:0016787">
    <property type="term" value="F:hydrolase activity"/>
    <property type="evidence" value="ECO:0007669"/>
    <property type="project" value="UniProtKB-KW"/>
</dbReference>
<dbReference type="Proteomes" id="UP000664122">
    <property type="component" value="Unassembled WGS sequence"/>
</dbReference>
<keyword evidence="2" id="KW-0378">Hydrolase</keyword>
<dbReference type="Pfam" id="PF07486">
    <property type="entry name" value="Hydrolase_2"/>
    <property type="match status" value="1"/>
</dbReference>
<feature type="domain" description="Cell wall hydrolase SleB" evidence="1">
    <location>
        <begin position="249"/>
        <end position="359"/>
    </location>
</feature>
<accession>A0A939FXK3</accession>
<organism evidence="2 3">
    <name type="scientific">Jiella flava</name>
    <dbReference type="NCBI Taxonomy" id="2816857"/>
    <lineage>
        <taxon>Bacteria</taxon>
        <taxon>Pseudomonadati</taxon>
        <taxon>Pseudomonadota</taxon>
        <taxon>Alphaproteobacteria</taxon>
        <taxon>Hyphomicrobiales</taxon>
        <taxon>Aurantimonadaceae</taxon>
        <taxon>Jiella</taxon>
    </lineage>
</organism>
<dbReference type="AlphaFoldDB" id="A0A939FXK3"/>
<dbReference type="InterPro" id="IPR042047">
    <property type="entry name" value="SleB_dom1"/>
</dbReference>
<evidence type="ECO:0000313" key="3">
    <source>
        <dbReference type="Proteomes" id="UP000664122"/>
    </source>
</evidence>
<evidence type="ECO:0000313" key="2">
    <source>
        <dbReference type="EMBL" id="MBO0662611.1"/>
    </source>
</evidence>
<proteinExistence type="predicted"/>
<dbReference type="Gene3D" id="1.10.10.2520">
    <property type="entry name" value="Cell wall hydrolase SleB, domain 1"/>
    <property type="match status" value="1"/>
</dbReference>
<reference evidence="2" key="1">
    <citation type="submission" date="2021-03" db="EMBL/GenBank/DDBJ databases">
        <title>Whole genome sequence of Jiella sp. CQZ9-1.</title>
        <authorList>
            <person name="Tuo L."/>
        </authorList>
    </citation>
    <scope>NUCLEOTIDE SEQUENCE</scope>
    <source>
        <strain evidence="2">CQZ9-1</strain>
    </source>
</reference>
<gene>
    <name evidence="2" type="ORF">J1C48_08485</name>
</gene>
<protein>
    <submittedName>
        <fullName evidence="2">Cell wall hydrolase</fullName>
    </submittedName>
</protein>
<keyword evidence="3" id="KW-1185">Reference proteome</keyword>
<dbReference type="RefSeq" id="WP_207257405.1">
    <property type="nucleotide sequence ID" value="NZ_JAFMPP010000006.1"/>
</dbReference>
<evidence type="ECO:0000259" key="1">
    <source>
        <dbReference type="Pfam" id="PF07486"/>
    </source>
</evidence>
<sequence>MGTSGGSVAHQDVTSMVGGADIAKRVHAFLVPNADETPSTVDLAYSEKEGAGLVAEREAATKRARILAQIAEGDGPRITRHGKGGRVYTQTADNAFSPYGVRAGSVFGGKTLLGARVVGSQERLRTAFAQVTPETRDQIALATRFQLMGQPNFGATGRDGGEPANANVLLASLKPSDDAGALGYAPADGGNAGRASSMFERVLKDQPEAFIPPIDDGDHAWAATALPQKAYSKAEQTCLANGIYFEARGESSQGQAAVAQVILNRVRNPAYPNSICGVVYQNKNWRNRCQFSFACDGHKDRVRDAEAYDKAKDIAEEVTEGKIWIAEVGSATHYHATYVRPRWARAMEEVDKIGRHIFYRTFDGGR</sequence>
<dbReference type="InterPro" id="IPR011105">
    <property type="entry name" value="Cell_wall_hydrolase_SleB"/>
</dbReference>
<dbReference type="EMBL" id="JAFMPP010000006">
    <property type="protein sequence ID" value="MBO0662611.1"/>
    <property type="molecule type" value="Genomic_DNA"/>
</dbReference>
<comment type="caution">
    <text evidence="2">The sequence shown here is derived from an EMBL/GenBank/DDBJ whole genome shotgun (WGS) entry which is preliminary data.</text>
</comment>